<dbReference type="AlphaFoldDB" id="A0A9X7INE8"/>
<keyword evidence="2" id="KW-1185">Reference proteome</keyword>
<name>A0A9X7INE8_9MYCO</name>
<organism evidence="1 2">
    <name type="scientific">Mycolicibacter virginiensis</name>
    <dbReference type="NCBI Taxonomy" id="1795032"/>
    <lineage>
        <taxon>Bacteria</taxon>
        <taxon>Bacillati</taxon>
        <taxon>Actinomycetota</taxon>
        <taxon>Actinomycetes</taxon>
        <taxon>Mycobacteriales</taxon>
        <taxon>Mycobacteriaceae</taxon>
        <taxon>Mycolicibacter</taxon>
    </lineage>
</organism>
<gene>
    <name evidence="1" type="ORF">C5U48_10270</name>
</gene>
<evidence type="ECO:0000313" key="1">
    <source>
        <dbReference type="EMBL" id="PQM52380.1"/>
    </source>
</evidence>
<comment type="caution">
    <text evidence="1">The sequence shown here is derived from an EMBL/GenBank/DDBJ whole genome shotgun (WGS) entry which is preliminary data.</text>
</comment>
<proteinExistence type="predicted"/>
<sequence>MATIGTQLEDILGESLEHLIEPFERTMSAVTRLGKVLTSVASEVQPKDVSWRPHADNLVAGWRLY</sequence>
<dbReference type="Proteomes" id="UP000237911">
    <property type="component" value="Unassembled WGS sequence"/>
</dbReference>
<dbReference type="EMBL" id="PUEV01000049">
    <property type="protein sequence ID" value="PQM52380.1"/>
    <property type="molecule type" value="Genomic_DNA"/>
</dbReference>
<evidence type="ECO:0000313" key="2">
    <source>
        <dbReference type="Proteomes" id="UP000237911"/>
    </source>
</evidence>
<protein>
    <submittedName>
        <fullName evidence="1">Uncharacterized protein</fullName>
    </submittedName>
</protein>
<reference evidence="1 2" key="1">
    <citation type="submission" date="2018-02" db="EMBL/GenBank/DDBJ databases">
        <title>Draft genome sequence of Mycobacterium virginiense isolated from mud of a swine farm in Japan.</title>
        <authorList>
            <person name="Ohya K."/>
        </authorList>
    </citation>
    <scope>NUCLEOTIDE SEQUENCE [LARGE SCALE GENOMIC DNA]</scope>
    <source>
        <strain evidence="1 2">GF75</strain>
    </source>
</reference>
<accession>A0A9X7INE8</accession>